<evidence type="ECO:0000313" key="2">
    <source>
        <dbReference type="Proteomes" id="UP000323300"/>
    </source>
</evidence>
<dbReference type="OrthoDB" id="9806592at2"/>
<dbReference type="RefSeq" id="WP_149760008.1">
    <property type="nucleotide sequence ID" value="NZ_BSPE01000007.1"/>
</dbReference>
<gene>
    <name evidence="1" type="ORF">SAMN04488498_104344</name>
</gene>
<dbReference type="EMBL" id="FOSL01000004">
    <property type="protein sequence ID" value="SFK29546.1"/>
    <property type="molecule type" value="Genomic_DNA"/>
</dbReference>
<dbReference type="Pfam" id="PF25209">
    <property type="entry name" value="Phage_capsid_4"/>
    <property type="match status" value="1"/>
</dbReference>
<name>A0A1I3YEE0_9HYPH</name>
<keyword evidence="2" id="KW-1185">Reference proteome</keyword>
<dbReference type="AlphaFoldDB" id="A0A1I3YEE0"/>
<sequence>MKKLLKKLRDLETRAAAKLAEIKDDTTDEAARSIEAEHQAILTEITATRAAIDAMADEDDTDPATTPAPAAGDAARAADIMALGRDAEMDAGDIEQAVRNGTSVEEFRSRAWDQMVSRSRQVRTEPGRVIRDQAETRRAGIVAALAFRLGGEAPTGDRAEMARGFMEFRDAVEFAGAAIDYRGAIRTVREREEVLSRAFHTASDFPAIFSDAINVTLERRYALANPTYRQVSRRRDFMDFRPHTAVGIGEFPMLEKLTEAGEIKFGTFGEGKEQIAVVPYAKGLRISRQMLVNDRLGAIADIFGGYGRTVSRFEEITFYAMMLSANTKLADGKVVFHVDHANLAGAGAAISVASIGAGQAAMRKQKGLDGATLNVTPSILLVSPDKETEALQYVAPIAANDSVKVNPFVGTLTPVVAAELSGNGWYLFANPEDAAVYQWGYLDGYSAPRVRFDEPFGTQGIGMTVEHDFGVGAIDYRGGYKNPGA</sequence>
<dbReference type="Proteomes" id="UP000323300">
    <property type="component" value="Unassembled WGS sequence"/>
</dbReference>
<evidence type="ECO:0000313" key="1">
    <source>
        <dbReference type="EMBL" id="SFK29546.1"/>
    </source>
</evidence>
<protein>
    <submittedName>
        <fullName evidence="1">Mu-like prophage major head subunit gpT</fullName>
    </submittedName>
</protein>
<reference evidence="1 2" key="1">
    <citation type="submission" date="2016-10" db="EMBL/GenBank/DDBJ databases">
        <authorList>
            <person name="Varghese N."/>
            <person name="Submissions S."/>
        </authorList>
    </citation>
    <scope>NUCLEOTIDE SEQUENCE [LARGE SCALE GENOMIC DNA]</scope>
    <source>
        <strain evidence="1 2">DSM 21822</strain>
    </source>
</reference>
<accession>A0A1I3YEE0</accession>
<proteinExistence type="predicted"/>
<organism evidence="1 2">
    <name type="scientific">Neomesorhizobium albiziae</name>
    <dbReference type="NCBI Taxonomy" id="335020"/>
    <lineage>
        <taxon>Bacteria</taxon>
        <taxon>Pseudomonadati</taxon>
        <taxon>Pseudomonadota</taxon>
        <taxon>Alphaproteobacteria</taxon>
        <taxon>Hyphomicrobiales</taxon>
        <taxon>Phyllobacteriaceae</taxon>
        <taxon>Neomesorhizobium</taxon>
    </lineage>
</organism>